<sequence length="53" mass="6145">MKRKQDKPKKVKGTMEPKRINELVKVAAEAKQHGMSYGQYVAKSERRRDGKND</sequence>
<accession>A0A8S5TQ42</accession>
<reference evidence="1" key="1">
    <citation type="journal article" date="2021" name="Proc. Natl. Acad. Sci. U.S.A.">
        <title>A Catalog of Tens of Thousands of Viruses from Human Metagenomes Reveals Hidden Associations with Chronic Diseases.</title>
        <authorList>
            <person name="Tisza M.J."/>
            <person name="Buck C.B."/>
        </authorList>
    </citation>
    <scope>NUCLEOTIDE SEQUENCE</scope>
    <source>
        <strain evidence="1">CtCXW4</strain>
    </source>
</reference>
<protein>
    <submittedName>
        <fullName evidence="1">Uncharacterized protein</fullName>
    </submittedName>
</protein>
<name>A0A8S5TQ42_9CAUD</name>
<organism evidence="1">
    <name type="scientific">Myoviridae sp. ctCXW4</name>
    <dbReference type="NCBI Taxonomy" id="2827669"/>
    <lineage>
        <taxon>Viruses</taxon>
        <taxon>Duplodnaviria</taxon>
        <taxon>Heunggongvirae</taxon>
        <taxon>Uroviricota</taxon>
        <taxon>Caudoviricetes</taxon>
    </lineage>
</organism>
<proteinExistence type="predicted"/>
<dbReference type="EMBL" id="BK032876">
    <property type="protein sequence ID" value="DAF65262.1"/>
    <property type="molecule type" value="Genomic_DNA"/>
</dbReference>
<evidence type="ECO:0000313" key="1">
    <source>
        <dbReference type="EMBL" id="DAF65262.1"/>
    </source>
</evidence>